<keyword evidence="2" id="KW-1185">Reference proteome</keyword>
<gene>
    <name evidence="1" type="ORF">D623_10018002</name>
</gene>
<organism evidence="1 2">
    <name type="scientific">Myotis brandtii</name>
    <name type="common">Brandt's bat</name>
    <dbReference type="NCBI Taxonomy" id="109478"/>
    <lineage>
        <taxon>Eukaryota</taxon>
        <taxon>Metazoa</taxon>
        <taxon>Chordata</taxon>
        <taxon>Craniata</taxon>
        <taxon>Vertebrata</taxon>
        <taxon>Euteleostomi</taxon>
        <taxon>Mammalia</taxon>
        <taxon>Eutheria</taxon>
        <taxon>Laurasiatheria</taxon>
        <taxon>Chiroptera</taxon>
        <taxon>Yangochiroptera</taxon>
        <taxon>Vespertilionidae</taxon>
        <taxon>Myotis</taxon>
    </lineage>
</organism>
<evidence type="ECO:0000313" key="2">
    <source>
        <dbReference type="Proteomes" id="UP000052978"/>
    </source>
</evidence>
<dbReference type="Proteomes" id="UP000052978">
    <property type="component" value="Unassembled WGS sequence"/>
</dbReference>
<accession>S7QCD9</accession>
<name>S7QCD9_MYOBR</name>
<sequence length="82" mass="8954">MSFRLQMEGLIVDLCGNSASSEVGRNTWSTGTTNAVEDSFFQGITPVNGTMLFQNFPHHVNPVFGGTFSPQIGLAQRSLKEF</sequence>
<dbReference type="EMBL" id="KE164566">
    <property type="protein sequence ID" value="EPQ18807.1"/>
    <property type="molecule type" value="Genomic_DNA"/>
</dbReference>
<proteinExistence type="predicted"/>
<reference evidence="1 2" key="1">
    <citation type="journal article" date="2013" name="Nat. Commun.">
        <title>Genome analysis reveals insights into physiology and longevity of the Brandt's bat Myotis brandtii.</title>
        <authorList>
            <person name="Seim I."/>
            <person name="Fang X."/>
            <person name="Xiong Z."/>
            <person name="Lobanov A.V."/>
            <person name="Huang Z."/>
            <person name="Ma S."/>
            <person name="Feng Y."/>
            <person name="Turanov A.A."/>
            <person name="Zhu Y."/>
            <person name="Lenz T.L."/>
            <person name="Gerashchenko M.V."/>
            <person name="Fan D."/>
            <person name="Hee Yim S."/>
            <person name="Yao X."/>
            <person name="Jordan D."/>
            <person name="Xiong Y."/>
            <person name="Ma Y."/>
            <person name="Lyapunov A.N."/>
            <person name="Chen G."/>
            <person name="Kulakova O.I."/>
            <person name="Sun Y."/>
            <person name="Lee S.G."/>
            <person name="Bronson R.T."/>
            <person name="Moskalev A.A."/>
            <person name="Sunyaev S.R."/>
            <person name="Zhang G."/>
            <person name="Krogh A."/>
            <person name="Wang J."/>
            <person name="Gladyshev V.N."/>
        </authorList>
    </citation>
    <scope>NUCLEOTIDE SEQUENCE [LARGE SCALE GENOMIC DNA]</scope>
</reference>
<protein>
    <submittedName>
        <fullName evidence="1">Cytoplasmic polyadenylation element-binding protein 3</fullName>
    </submittedName>
</protein>
<evidence type="ECO:0000313" key="1">
    <source>
        <dbReference type="EMBL" id="EPQ18807.1"/>
    </source>
</evidence>
<dbReference type="AlphaFoldDB" id="S7QCD9"/>